<dbReference type="Proteomes" id="UP000298030">
    <property type="component" value="Unassembled WGS sequence"/>
</dbReference>
<dbReference type="STRING" id="71717.A0A4Y7TXH4"/>
<evidence type="ECO:0008006" key="3">
    <source>
        <dbReference type="Google" id="ProtNLM"/>
    </source>
</evidence>
<comment type="caution">
    <text evidence="1">The sequence shown here is derived from an EMBL/GenBank/DDBJ whole genome shotgun (WGS) entry which is preliminary data.</text>
</comment>
<organism evidence="1 2">
    <name type="scientific">Coprinellus micaceus</name>
    <name type="common">Glistening ink-cap mushroom</name>
    <name type="synonym">Coprinus micaceus</name>
    <dbReference type="NCBI Taxonomy" id="71717"/>
    <lineage>
        <taxon>Eukaryota</taxon>
        <taxon>Fungi</taxon>
        <taxon>Dikarya</taxon>
        <taxon>Basidiomycota</taxon>
        <taxon>Agaricomycotina</taxon>
        <taxon>Agaricomycetes</taxon>
        <taxon>Agaricomycetidae</taxon>
        <taxon>Agaricales</taxon>
        <taxon>Agaricineae</taxon>
        <taxon>Psathyrellaceae</taxon>
        <taxon>Coprinellus</taxon>
    </lineage>
</organism>
<protein>
    <recommendedName>
        <fullName evidence="3">F-box domain-containing protein</fullName>
    </recommendedName>
</protein>
<keyword evidence="2" id="KW-1185">Reference proteome</keyword>
<evidence type="ECO:0000313" key="1">
    <source>
        <dbReference type="EMBL" id="TEB38867.1"/>
    </source>
</evidence>
<dbReference type="Gene3D" id="1.20.1280.50">
    <property type="match status" value="1"/>
</dbReference>
<dbReference type="AlphaFoldDB" id="A0A4Y7TXH4"/>
<sequence>MAHHRMSTITKDWVPHELTPDEKNEVHQATLNLISTIQQLTMEKERIAPKIDGRLETQLFIARVDYRIKFARIFRFSDLPTEIVLNIFHYVVWAQPDSASSTAARMRLTWVAHSWRKVALADATLWNVIWWNDSPTFARSKAFLERAGNAPKDIRIDDTADPQPMSVDTLRGLMGRIMPRIASVRVLIVILREWDSVLFIVDQLRAVQFVESPMILNRLELHRNGSPYIQLGAGYRGPYREAMPLLGGSWFPSIRHVSVSGIQLDWFHSPIQNLTILDLRKIPLNRAPSLEQFLTILRSSPGLAKLILDGAGPHFMNRRLEVIDFDPIPMLNLRSVALADFSCPYMIYLFSMLYAPNVRDLTVLNLQGEDYTPFYHLMTGKLPNVRVLTIFAAKLEEVTLEDGSVVPAPGRREAVVRWLESMPNVAFFRFGTLHQNYLDCFLADPRKIPEKDRLYPQNTVILPNLRILEWQRMDVREVVEWANKRKALGVVLNKMYLNQATADLIHADRQVAAELKNTIEPPGNIFLLRPGHKAPEETTLQRS</sequence>
<reference evidence="1 2" key="1">
    <citation type="journal article" date="2019" name="Nat. Ecol. Evol.">
        <title>Megaphylogeny resolves global patterns of mushroom evolution.</title>
        <authorList>
            <person name="Varga T."/>
            <person name="Krizsan K."/>
            <person name="Foldi C."/>
            <person name="Dima B."/>
            <person name="Sanchez-Garcia M."/>
            <person name="Sanchez-Ramirez S."/>
            <person name="Szollosi G.J."/>
            <person name="Szarkandi J.G."/>
            <person name="Papp V."/>
            <person name="Albert L."/>
            <person name="Andreopoulos W."/>
            <person name="Angelini C."/>
            <person name="Antonin V."/>
            <person name="Barry K.W."/>
            <person name="Bougher N.L."/>
            <person name="Buchanan P."/>
            <person name="Buyck B."/>
            <person name="Bense V."/>
            <person name="Catcheside P."/>
            <person name="Chovatia M."/>
            <person name="Cooper J."/>
            <person name="Damon W."/>
            <person name="Desjardin D."/>
            <person name="Finy P."/>
            <person name="Geml J."/>
            <person name="Haridas S."/>
            <person name="Hughes K."/>
            <person name="Justo A."/>
            <person name="Karasinski D."/>
            <person name="Kautmanova I."/>
            <person name="Kiss B."/>
            <person name="Kocsube S."/>
            <person name="Kotiranta H."/>
            <person name="LaButti K.M."/>
            <person name="Lechner B.E."/>
            <person name="Liimatainen K."/>
            <person name="Lipzen A."/>
            <person name="Lukacs Z."/>
            <person name="Mihaltcheva S."/>
            <person name="Morgado L.N."/>
            <person name="Niskanen T."/>
            <person name="Noordeloos M.E."/>
            <person name="Ohm R.A."/>
            <person name="Ortiz-Santana B."/>
            <person name="Ovrebo C."/>
            <person name="Racz N."/>
            <person name="Riley R."/>
            <person name="Savchenko A."/>
            <person name="Shiryaev A."/>
            <person name="Soop K."/>
            <person name="Spirin V."/>
            <person name="Szebenyi C."/>
            <person name="Tomsovsky M."/>
            <person name="Tulloss R.E."/>
            <person name="Uehling J."/>
            <person name="Grigoriev I.V."/>
            <person name="Vagvolgyi C."/>
            <person name="Papp T."/>
            <person name="Martin F.M."/>
            <person name="Miettinen O."/>
            <person name="Hibbett D.S."/>
            <person name="Nagy L.G."/>
        </authorList>
    </citation>
    <scope>NUCLEOTIDE SEQUENCE [LARGE SCALE GENOMIC DNA]</scope>
    <source>
        <strain evidence="1 2">FP101781</strain>
    </source>
</reference>
<evidence type="ECO:0000313" key="2">
    <source>
        <dbReference type="Proteomes" id="UP000298030"/>
    </source>
</evidence>
<proteinExistence type="predicted"/>
<dbReference type="EMBL" id="QPFP01000002">
    <property type="protein sequence ID" value="TEB38867.1"/>
    <property type="molecule type" value="Genomic_DNA"/>
</dbReference>
<gene>
    <name evidence="1" type="ORF">FA13DRAFT_1724814</name>
</gene>
<dbReference type="OrthoDB" id="3226575at2759"/>
<name>A0A4Y7TXH4_COPMI</name>
<accession>A0A4Y7TXH4</accession>